<sequence length="155" mass="19375">MLEYQISNYNKLYTIFNPYFFYIYSQQDLIDKLEYLYESCIDIPNAVNYYSEEDINYYVENNIITPEFLFQLSESHMYHKYHYPLYYNKIYKMFDVPFLKEYLKYYADMKHYTYFSIEIKEIKNYEKSCLLYKYCNDTTHHLTNLEIAVCEYYCF</sequence>
<dbReference type="EMBL" id="MK500303">
    <property type="protein sequence ID" value="QBK85110.1"/>
    <property type="molecule type" value="Genomic_DNA"/>
</dbReference>
<evidence type="ECO:0000313" key="1">
    <source>
        <dbReference type="EMBL" id="QBK85110.1"/>
    </source>
</evidence>
<name>A0A481YQ67_9VIRU</name>
<gene>
    <name evidence="1" type="ORF">LCDPAC02_03090</name>
</gene>
<reference evidence="1" key="1">
    <citation type="journal article" date="2019" name="MBio">
        <title>Virus Genomes from Deep Sea Sediments Expand the Ocean Megavirome and Support Independent Origins of Viral Gigantism.</title>
        <authorList>
            <person name="Backstrom D."/>
            <person name="Yutin N."/>
            <person name="Jorgensen S.L."/>
            <person name="Dharamshi J."/>
            <person name="Homa F."/>
            <person name="Zaremba-Niedwiedzka K."/>
            <person name="Spang A."/>
            <person name="Wolf Y.I."/>
            <person name="Koonin E.V."/>
            <person name="Ettema T.J."/>
        </authorList>
    </citation>
    <scope>NUCLEOTIDE SEQUENCE</scope>
</reference>
<proteinExistence type="predicted"/>
<protein>
    <submittedName>
        <fullName evidence="1">Uncharacterized protein</fullName>
    </submittedName>
</protein>
<organism evidence="1">
    <name type="scientific">Pithovirus LCDPAC02</name>
    <dbReference type="NCBI Taxonomy" id="2506601"/>
    <lineage>
        <taxon>Viruses</taxon>
        <taxon>Pithoviruses</taxon>
    </lineage>
</organism>
<accession>A0A481YQ67</accession>